<organism evidence="1">
    <name type="scientific">viral metagenome</name>
    <dbReference type="NCBI Taxonomy" id="1070528"/>
    <lineage>
        <taxon>unclassified sequences</taxon>
        <taxon>metagenomes</taxon>
        <taxon>organismal metagenomes</taxon>
    </lineage>
</organism>
<dbReference type="AlphaFoldDB" id="A0A6C0I9H2"/>
<accession>A0A6C0I9H2</accession>
<dbReference type="EMBL" id="MN740146">
    <property type="protein sequence ID" value="QHT89661.1"/>
    <property type="molecule type" value="Genomic_DNA"/>
</dbReference>
<name>A0A6C0I9H2_9ZZZZ</name>
<reference evidence="1" key="1">
    <citation type="journal article" date="2020" name="Nature">
        <title>Giant virus diversity and host interactions through global metagenomics.</title>
        <authorList>
            <person name="Schulz F."/>
            <person name="Roux S."/>
            <person name="Paez-Espino D."/>
            <person name="Jungbluth S."/>
            <person name="Walsh D.A."/>
            <person name="Denef V.J."/>
            <person name="McMahon K.D."/>
            <person name="Konstantinidis K.T."/>
            <person name="Eloe-Fadrosh E.A."/>
            <person name="Kyrpides N.C."/>
            <person name="Woyke T."/>
        </authorList>
    </citation>
    <scope>NUCLEOTIDE SEQUENCE</scope>
    <source>
        <strain evidence="1">GVMAG-M-3300023184-60</strain>
    </source>
</reference>
<evidence type="ECO:0000313" key="1">
    <source>
        <dbReference type="EMBL" id="QHT89661.1"/>
    </source>
</evidence>
<proteinExistence type="predicted"/>
<protein>
    <submittedName>
        <fullName evidence="1">Uncharacterized protein</fullName>
    </submittedName>
</protein>
<sequence>MELSGFIEMSKNFKSGMTSDYKEMIFVKFDNKVYIMITSVGDVIMPFEELMKHKYLKTYYELSLMAIGKPNIDKDYYGTENPDYIPKKYEICHYMYVDVIYIVKNSLTSIREAKKGNSYQLFNLKKLNKMNVSSAEKIAAFKRNYKVKYGFEYENFEDRATTFNTLVNGL</sequence>